<dbReference type="EMBL" id="MZ334526">
    <property type="protein sequence ID" value="UBF23301.1"/>
    <property type="molecule type" value="Genomic_DNA"/>
</dbReference>
<keyword evidence="2" id="KW-1185">Reference proteome</keyword>
<evidence type="ECO:0000313" key="1">
    <source>
        <dbReference type="EMBL" id="UBF23301.1"/>
    </source>
</evidence>
<sequence length="448" mass="49778">MSSARGPSNDETTLAEFTPTPYQDAFLRGDKRYLGFVSGVGAGKTYAGIIRTFLNMERWNRGEMGAIVAPTRQMVVNVIIPEMRDLGLLDKWDYNSSYSDEPGIHSPNGSRALILSADNQKTIERLRGLNLAWGWIDERTAVPNRAAEILSQRLRTGNYRNLYETTTPSGKDETYEFYVGGTDAEQRAFGEASIYEADDRLAIVGVPTRANPNTPDDYKDAMEKDMPEQIRAQEVRGEFVEIGSGILTRDMLHATPNDVLESGELSFHVGVDLGIEPDAAKAETNDTDYFAAAIIAHHRRHAKAYVVDVARKRGLSLNQGVEWLREVVKGVPSPDIKIESVHAQQYFLQAAKDAGLPVHGVSQSLQKEDRLIQLSVPFENETIQLVNFNTPPEEGLDDRWDQLAQEWIAFPDGTHDDMLDAVEIALRGLSIGQTFGGEGMDLYGRDDT</sequence>
<dbReference type="Gene3D" id="3.40.50.300">
    <property type="entry name" value="P-loop containing nucleotide triphosphate hydrolases"/>
    <property type="match status" value="1"/>
</dbReference>
<accession>A0AAE8Y0Q3</accession>
<proteinExistence type="predicted"/>
<dbReference type="InterPro" id="IPR027417">
    <property type="entry name" value="P-loop_NTPase"/>
</dbReference>
<name>A0AAE8Y0Q3_9CAUD</name>
<evidence type="ECO:0000313" key="2">
    <source>
        <dbReference type="Proteomes" id="UP000827282"/>
    </source>
</evidence>
<dbReference type="Proteomes" id="UP000827282">
    <property type="component" value="Segment"/>
</dbReference>
<dbReference type="Pfam" id="PF03237">
    <property type="entry name" value="Terminase_6N"/>
    <property type="match status" value="1"/>
</dbReference>
<reference evidence="1" key="1">
    <citation type="submission" date="2021-05" db="EMBL/GenBank/DDBJ databases">
        <title>Diversity, taxonomy and evolution of archaeal viruses of the class Caudoviricetes.</title>
        <authorList>
            <person name="Liu Y."/>
            <person name="Demina T.A."/>
            <person name="Roux S."/>
            <person name="Aiewsakun P."/>
            <person name="Kazlauskas D."/>
            <person name="Simmonds P."/>
            <person name="Prangishvili D."/>
            <person name="Oksanen H.M."/>
            <person name="Krupovic M."/>
        </authorList>
    </citation>
    <scope>NUCLEOTIDE SEQUENCE</scope>
    <source>
        <strain evidence="1">HRTV-29/29</strain>
    </source>
</reference>
<gene>
    <name evidence="1" type="ORF">HRTV-29_gp23</name>
</gene>
<dbReference type="Gene3D" id="3.30.420.240">
    <property type="match status" value="1"/>
</dbReference>
<organism evidence="1 2">
    <name type="scientific">Halorubrum tailed virus 29</name>
    <dbReference type="NCBI Taxonomy" id="2878010"/>
    <lineage>
        <taxon>Viruses</taxon>
        <taxon>Duplodnaviria</taxon>
        <taxon>Heunggongvirae</taxon>
        <taxon>Uroviricota</taxon>
        <taxon>Caudoviricetes</taxon>
        <taxon>Kirjokansivirales</taxon>
        <taxon>Haloferuviridae</taxon>
        <taxon>Dpdavirus</taxon>
        <taxon>Dpdavirus caudatum</taxon>
        <taxon>Dpdavirus HRTV29</taxon>
    </lineage>
</organism>
<protein>
    <submittedName>
        <fullName evidence="1">Terminase large subunit</fullName>
    </submittedName>
</protein>